<evidence type="ECO:0000313" key="2">
    <source>
        <dbReference type="EMBL" id="CAA3033476.1"/>
    </source>
</evidence>
<dbReference type="OrthoDB" id="1693841at2759"/>
<dbReference type="AlphaFoldDB" id="A0A8S0VIQ0"/>
<proteinExistence type="predicted"/>
<accession>A0A8S0VIQ0</accession>
<evidence type="ECO:0000256" key="1">
    <source>
        <dbReference type="SAM" id="MobiDB-lite"/>
    </source>
</evidence>
<dbReference type="Proteomes" id="UP000594638">
    <property type="component" value="Unassembled WGS sequence"/>
</dbReference>
<comment type="caution">
    <text evidence="2">The sequence shown here is derived from an EMBL/GenBank/DDBJ whole genome shotgun (WGS) entry which is preliminary data.</text>
</comment>
<evidence type="ECO:0000313" key="3">
    <source>
        <dbReference type="Proteomes" id="UP000594638"/>
    </source>
</evidence>
<dbReference type="EMBL" id="CACTIH010010806">
    <property type="protein sequence ID" value="CAA3033476.1"/>
    <property type="molecule type" value="Genomic_DNA"/>
</dbReference>
<sequence>MEDKGTGRLDRIKLWKNTHYKDTKGWIHPVAEEKYKEMVDIQTTQQAHVVGEENTTQRENAKLCQVVHNLQSQNERILALLKEIIPGATTRIDSPRVPTTPHSSSSPSSPDHESLDDH</sequence>
<feature type="region of interest" description="Disordered" evidence="1">
    <location>
        <begin position="88"/>
        <end position="118"/>
    </location>
</feature>
<keyword evidence="3" id="KW-1185">Reference proteome</keyword>
<name>A0A8S0VIQ0_OLEEU</name>
<organism evidence="2 3">
    <name type="scientific">Olea europaea subsp. europaea</name>
    <dbReference type="NCBI Taxonomy" id="158383"/>
    <lineage>
        <taxon>Eukaryota</taxon>
        <taxon>Viridiplantae</taxon>
        <taxon>Streptophyta</taxon>
        <taxon>Embryophyta</taxon>
        <taxon>Tracheophyta</taxon>
        <taxon>Spermatophyta</taxon>
        <taxon>Magnoliopsida</taxon>
        <taxon>eudicotyledons</taxon>
        <taxon>Gunneridae</taxon>
        <taxon>Pentapetalae</taxon>
        <taxon>asterids</taxon>
        <taxon>lamiids</taxon>
        <taxon>Lamiales</taxon>
        <taxon>Oleaceae</taxon>
        <taxon>Oleeae</taxon>
        <taxon>Olea</taxon>
    </lineage>
</organism>
<protein>
    <submittedName>
        <fullName evidence="2">Uncharacterized protein</fullName>
    </submittedName>
</protein>
<dbReference type="Gramene" id="OE9A038405T1">
    <property type="protein sequence ID" value="OE9A038405C1"/>
    <property type="gene ID" value="OE9A038405"/>
</dbReference>
<gene>
    <name evidence="2" type="ORF">OLEA9_A038405</name>
</gene>
<reference evidence="2 3" key="1">
    <citation type="submission" date="2019-12" db="EMBL/GenBank/DDBJ databases">
        <authorList>
            <person name="Alioto T."/>
            <person name="Alioto T."/>
            <person name="Gomez Garrido J."/>
        </authorList>
    </citation>
    <scope>NUCLEOTIDE SEQUENCE [LARGE SCALE GENOMIC DNA]</scope>
</reference>